<evidence type="ECO:0000256" key="1">
    <source>
        <dbReference type="SAM" id="Phobius"/>
    </source>
</evidence>
<dbReference type="PANTHER" id="PTHR45784:SF5">
    <property type="entry name" value="C-TYPE LECTIN DOMAIN FAMILY 20 MEMBER A-RELATED"/>
    <property type="match status" value="1"/>
</dbReference>
<keyword evidence="4" id="KW-1185">Reference proteome</keyword>
<keyword evidence="1" id="KW-0812">Transmembrane</keyword>
<dbReference type="Ensembl" id="ENSFHET00000002792.1">
    <property type="protein sequence ID" value="ENSFHEP00000026407.1"/>
    <property type="gene ID" value="ENSFHEG00000009226.1"/>
</dbReference>
<dbReference type="Gene3D" id="3.10.100.10">
    <property type="entry name" value="Mannose-Binding Protein A, subunit A"/>
    <property type="match status" value="1"/>
</dbReference>
<dbReference type="Proteomes" id="UP000265000">
    <property type="component" value="Unplaced"/>
</dbReference>
<keyword evidence="1" id="KW-1133">Transmembrane helix</keyword>
<dbReference type="GeneTree" id="ENSGT00940000177154"/>
<dbReference type="SUPFAM" id="SSF56436">
    <property type="entry name" value="C-type lectin-like"/>
    <property type="match status" value="1"/>
</dbReference>
<proteinExistence type="predicted"/>
<dbReference type="STRING" id="8078.ENSFHEP00000026407"/>
<organism evidence="3 4">
    <name type="scientific">Fundulus heteroclitus</name>
    <name type="common">Killifish</name>
    <name type="synonym">Mummichog</name>
    <dbReference type="NCBI Taxonomy" id="8078"/>
    <lineage>
        <taxon>Eukaryota</taxon>
        <taxon>Metazoa</taxon>
        <taxon>Chordata</taxon>
        <taxon>Craniata</taxon>
        <taxon>Vertebrata</taxon>
        <taxon>Euteleostomi</taxon>
        <taxon>Actinopterygii</taxon>
        <taxon>Neopterygii</taxon>
        <taxon>Teleostei</taxon>
        <taxon>Neoteleostei</taxon>
        <taxon>Acanthomorphata</taxon>
        <taxon>Ovalentaria</taxon>
        <taxon>Atherinomorphae</taxon>
        <taxon>Cyprinodontiformes</taxon>
        <taxon>Fundulidae</taxon>
        <taxon>Fundulus</taxon>
    </lineage>
</organism>
<dbReference type="PANTHER" id="PTHR45784">
    <property type="entry name" value="C-TYPE LECTIN DOMAIN FAMILY 20 MEMBER A-RELATED"/>
    <property type="match status" value="1"/>
</dbReference>
<keyword evidence="1" id="KW-0472">Membrane</keyword>
<sequence length="141" mass="16773">SSCPHLLDQRCTAVFPQKVPILIAAVLHKWPLKWFSKIMTRKSCVCIFLLFILPFICGLRKRIFQQFGDKKTWRQAQSFCRQKYTDLITIRNEEESQTLLEYEGWIGLYQDNDRSPWKWSSGDEMATFFKWRATSKSKLLE</sequence>
<evidence type="ECO:0000313" key="4">
    <source>
        <dbReference type="Proteomes" id="UP000265000"/>
    </source>
</evidence>
<reference evidence="3" key="2">
    <citation type="submission" date="2025-09" db="UniProtKB">
        <authorList>
            <consortium name="Ensembl"/>
        </authorList>
    </citation>
    <scope>IDENTIFICATION</scope>
</reference>
<evidence type="ECO:0000313" key="3">
    <source>
        <dbReference type="Ensembl" id="ENSFHEP00000026407.1"/>
    </source>
</evidence>
<feature type="domain" description="C-type lectin" evidence="2">
    <location>
        <begin position="69"/>
        <end position="131"/>
    </location>
</feature>
<dbReference type="InterPro" id="IPR001304">
    <property type="entry name" value="C-type_lectin-like"/>
</dbReference>
<feature type="transmembrane region" description="Helical" evidence="1">
    <location>
        <begin position="38"/>
        <end position="59"/>
    </location>
</feature>
<name>A0A3Q2QIK7_FUNHE</name>
<dbReference type="AlphaFoldDB" id="A0A3Q2QIK7"/>
<dbReference type="InterPro" id="IPR016187">
    <property type="entry name" value="CTDL_fold"/>
</dbReference>
<accession>A0A3Q2QIK7</accession>
<dbReference type="InterPro" id="IPR016186">
    <property type="entry name" value="C-type_lectin-like/link_sf"/>
</dbReference>
<reference evidence="3" key="1">
    <citation type="submission" date="2025-08" db="UniProtKB">
        <authorList>
            <consortium name="Ensembl"/>
        </authorList>
    </citation>
    <scope>IDENTIFICATION</scope>
</reference>
<dbReference type="Pfam" id="PF00059">
    <property type="entry name" value="Lectin_C"/>
    <property type="match status" value="1"/>
</dbReference>
<dbReference type="PROSITE" id="PS50041">
    <property type="entry name" value="C_TYPE_LECTIN_2"/>
    <property type="match status" value="1"/>
</dbReference>
<protein>
    <recommendedName>
        <fullName evidence="2">C-type lectin domain-containing protein</fullName>
    </recommendedName>
</protein>
<evidence type="ECO:0000259" key="2">
    <source>
        <dbReference type="PROSITE" id="PS50041"/>
    </source>
</evidence>